<keyword evidence="1" id="KW-0518">Myosin</keyword>
<dbReference type="SUPFAM" id="SSF52540">
    <property type="entry name" value="P-loop containing nucleoside triphosphate hydrolases"/>
    <property type="match status" value="1"/>
</dbReference>
<dbReference type="GO" id="GO:0016459">
    <property type="term" value="C:myosin complex"/>
    <property type="evidence" value="ECO:0007669"/>
    <property type="project" value="UniProtKB-KW"/>
</dbReference>
<name>A0AAU9PWY4_9ASTR</name>
<evidence type="ECO:0000256" key="2">
    <source>
        <dbReference type="ARBA" id="ARBA00023175"/>
    </source>
</evidence>
<proteinExistence type="predicted"/>
<dbReference type="Pfam" id="PF00063">
    <property type="entry name" value="Myosin_head"/>
    <property type="match status" value="1"/>
</dbReference>
<dbReference type="GO" id="GO:0003774">
    <property type="term" value="F:cytoskeletal motor activity"/>
    <property type="evidence" value="ECO:0007669"/>
    <property type="project" value="InterPro"/>
</dbReference>
<keyword evidence="6" id="KW-1185">Reference proteome</keyword>
<dbReference type="EMBL" id="CAKMRJ010005745">
    <property type="protein sequence ID" value="CAH1454453.1"/>
    <property type="molecule type" value="Genomic_DNA"/>
</dbReference>
<accession>A0AAU9PWY4</accession>
<keyword evidence="3" id="KW-0472">Membrane</keyword>
<keyword evidence="3" id="KW-1133">Transmembrane helix</keyword>
<evidence type="ECO:0000313" key="6">
    <source>
        <dbReference type="Proteomes" id="UP001157418"/>
    </source>
</evidence>
<keyword evidence="3" id="KW-0812">Transmembrane</keyword>
<evidence type="ECO:0000256" key="3">
    <source>
        <dbReference type="SAM" id="Phobius"/>
    </source>
</evidence>
<dbReference type="InterPro" id="IPR001609">
    <property type="entry name" value="Myosin_head_motor_dom-like"/>
</dbReference>
<sequence length="112" mass="12669">MSPTAVAEVEAQKKRLYMEYSAAMYTQLTMLFIQAPVFVSFFLAQYKGAPFGELSPHVFTVADASYRAVMSDAKSQSILVSGENHQPFRWIYCKRCTKSTIQSKLKHGTARF</sequence>
<organism evidence="5 6">
    <name type="scientific">Lactuca virosa</name>
    <dbReference type="NCBI Taxonomy" id="75947"/>
    <lineage>
        <taxon>Eukaryota</taxon>
        <taxon>Viridiplantae</taxon>
        <taxon>Streptophyta</taxon>
        <taxon>Embryophyta</taxon>
        <taxon>Tracheophyta</taxon>
        <taxon>Spermatophyta</taxon>
        <taxon>Magnoliopsida</taxon>
        <taxon>eudicotyledons</taxon>
        <taxon>Gunneridae</taxon>
        <taxon>Pentapetalae</taxon>
        <taxon>asterids</taxon>
        <taxon>campanulids</taxon>
        <taxon>Asterales</taxon>
        <taxon>Asteraceae</taxon>
        <taxon>Cichorioideae</taxon>
        <taxon>Cichorieae</taxon>
        <taxon>Lactucinae</taxon>
        <taxon>Lactuca</taxon>
    </lineage>
</organism>
<dbReference type="Gene3D" id="3.40.850.10">
    <property type="entry name" value="Kinesin motor domain"/>
    <property type="match status" value="1"/>
</dbReference>
<dbReference type="InterPro" id="IPR027417">
    <property type="entry name" value="P-loop_NTPase"/>
</dbReference>
<gene>
    <name evidence="5" type="ORF">LVIROSA_LOCUS39627</name>
</gene>
<dbReference type="AlphaFoldDB" id="A0AAU9PWY4"/>
<dbReference type="GO" id="GO:0005524">
    <property type="term" value="F:ATP binding"/>
    <property type="evidence" value="ECO:0007669"/>
    <property type="project" value="InterPro"/>
</dbReference>
<keyword evidence="2" id="KW-0505">Motor protein</keyword>
<evidence type="ECO:0000259" key="4">
    <source>
        <dbReference type="Pfam" id="PF00063"/>
    </source>
</evidence>
<feature type="domain" description="Myosin motor" evidence="4">
    <location>
        <begin position="32"/>
        <end position="83"/>
    </location>
</feature>
<evidence type="ECO:0000313" key="5">
    <source>
        <dbReference type="EMBL" id="CAH1454453.1"/>
    </source>
</evidence>
<dbReference type="Proteomes" id="UP001157418">
    <property type="component" value="Unassembled WGS sequence"/>
</dbReference>
<dbReference type="InterPro" id="IPR036961">
    <property type="entry name" value="Kinesin_motor_dom_sf"/>
</dbReference>
<feature type="transmembrane region" description="Helical" evidence="3">
    <location>
        <begin position="22"/>
        <end position="44"/>
    </location>
</feature>
<reference evidence="5 6" key="1">
    <citation type="submission" date="2022-01" db="EMBL/GenBank/DDBJ databases">
        <authorList>
            <person name="Xiong W."/>
            <person name="Schranz E."/>
        </authorList>
    </citation>
    <scope>NUCLEOTIDE SEQUENCE [LARGE SCALE GENOMIC DNA]</scope>
</reference>
<comment type="caution">
    <text evidence="5">The sequence shown here is derived from an EMBL/GenBank/DDBJ whole genome shotgun (WGS) entry which is preliminary data.</text>
</comment>
<protein>
    <recommendedName>
        <fullName evidence="4">Myosin motor domain-containing protein</fullName>
    </recommendedName>
</protein>
<evidence type="ECO:0000256" key="1">
    <source>
        <dbReference type="ARBA" id="ARBA00023123"/>
    </source>
</evidence>